<organism evidence="3 4">
    <name type="scientific">Fistulifera solaris</name>
    <name type="common">Oleaginous diatom</name>
    <dbReference type="NCBI Taxonomy" id="1519565"/>
    <lineage>
        <taxon>Eukaryota</taxon>
        <taxon>Sar</taxon>
        <taxon>Stramenopiles</taxon>
        <taxon>Ochrophyta</taxon>
        <taxon>Bacillariophyta</taxon>
        <taxon>Bacillariophyceae</taxon>
        <taxon>Bacillariophycidae</taxon>
        <taxon>Naviculales</taxon>
        <taxon>Naviculaceae</taxon>
        <taxon>Fistulifera</taxon>
    </lineage>
</organism>
<dbReference type="AlphaFoldDB" id="A0A1Z5J7S1"/>
<feature type="coiled-coil region" evidence="1">
    <location>
        <begin position="628"/>
        <end position="753"/>
    </location>
</feature>
<dbReference type="Proteomes" id="UP000198406">
    <property type="component" value="Unassembled WGS sequence"/>
</dbReference>
<feature type="region of interest" description="Disordered" evidence="2">
    <location>
        <begin position="756"/>
        <end position="775"/>
    </location>
</feature>
<reference evidence="3 4" key="1">
    <citation type="journal article" date="2015" name="Plant Cell">
        <title>Oil accumulation by the oleaginous diatom Fistulifera solaris as revealed by the genome and transcriptome.</title>
        <authorList>
            <person name="Tanaka T."/>
            <person name="Maeda Y."/>
            <person name="Veluchamy A."/>
            <person name="Tanaka M."/>
            <person name="Abida H."/>
            <person name="Marechal E."/>
            <person name="Bowler C."/>
            <person name="Muto M."/>
            <person name="Sunaga Y."/>
            <person name="Tanaka M."/>
            <person name="Yoshino T."/>
            <person name="Taniguchi T."/>
            <person name="Fukuda Y."/>
            <person name="Nemoto M."/>
            <person name="Matsumoto M."/>
            <person name="Wong P.S."/>
            <person name="Aburatani S."/>
            <person name="Fujibuchi W."/>
        </authorList>
    </citation>
    <scope>NUCLEOTIDE SEQUENCE [LARGE SCALE GENOMIC DNA]</scope>
    <source>
        <strain evidence="3 4">JPCC DA0580</strain>
    </source>
</reference>
<feature type="coiled-coil region" evidence="1">
    <location>
        <begin position="454"/>
        <end position="565"/>
    </location>
</feature>
<name>A0A1Z5J7S1_FISSO</name>
<feature type="coiled-coil region" evidence="1">
    <location>
        <begin position="262"/>
        <end position="394"/>
    </location>
</feature>
<feature type="region of interest" description="Disordered" evidence="2">
    <location>
        <begin position="1"/>
        <end position="160"/>
    </location>
</feature>
<proteinExistence type="predicted"/>
<evidence type="ECO:0000256" key="1">
    <source>
        <dbReference type="SAM" id="Coils"/>
    </source>
</evidence>
<sequence>MRDYNKIQFRSPSSRIPTGGKAVTSTTSATPSPSKIPAFRSSASAEKKRLISKSADQANPKNDNETPREPSNGFYRSVGSAHSNTGSTSTVTTAATTTASPGTRSPSPPPENGYLSSYLPDTIHEERDMNDSANNREGGSTSSSSTKILASNRESPEATISRLRKTIEELSVKENSSKEALAKSDAVILELRSSVRQLKRQVEKTNGDAMSQGSDLGHQRGMIADFQVELDKAHAKLLTADMVRKELEDTLEAEQYTWELRVQDQERTIQQLQQECSVLMEDLEQTRAQWKEAEEGWSKEVQELQSRLENMQMELASRQPSARSNGTAHETEIAKLNDRIAMMEAERNDLQGCLDEALKELEAVDAELQGEGGVSQLRHENDMLQEELRKLMEGQIGPIIEPLQHMHRWLLERDEVEQATHHSNPKDAQQLVQAIQTHLEQHYSSNTGRNGQDLDETKKQVAALESELSVYRGDLKAREESSAELRASLKEAVSLLKPLQDAVAKAEQEKARMQEKVDLFKDDSQQSKEQAVKLKKLLNEKEDEIVRLHEQLESLELQLSRTKVAIASQFASPRGALETSPNDSQGRSREELRAKREELLKDTKSRFSSLQKHQVESGMKLMPSGSNNEELHDEVQSKKAQIVELDSECKTLREELARKDEKIVTLEKEKSQALDESQAVNQAIEQAEKHRHDLQNKLAVTQEQLHVKKEVEKALNRSLKEALKLLKPLQMHLEEAEAEKRELAKEMRLMRQRFGDVGSLRSPGSSSASNAFQDSGKVRELQETVKFLELENLQLHDALEDMSQMNGSQVSGVSGAHRGVNLASQQKRDQRLHEQFVEMKSRYDVTKGQLDNVMAENHALIETLKKRDRGEHALKEEIQQLRDELRKTGYELENAKFIASSALVKVDELTKGSSGQTNRDYLLRMKAREVELEMSKAHKQRLSSHYSGSV</sequence>
<feature type="compositionally biased region" description="Low complexity" evidence="2">
    <location>
        <begin position="85"/>
        <end position="105"/>
    </location>
</feature>
<protein>
    <submittedName>
        <fullName evidence="3">Uncharacterized protein</fullName>
    </submittedName>
</protein>
<dbReference type="OrthoDB" id="47333at2759"/>
<feature type="compositionally biased region" description="Low complexity" evidence="2">
    <location>
        <begin position="759"/>
        <end position="769"/>
    </location>
</feature>
<evidence type="ECO:0000313" key="4">
    <source>
        <dbReference type="Proteomes" id="UP000198406"/>
    </source>
</evidence>
<keyword evidence="1" id="KW-0175">Coiled coil</keyword>
<dbReference type="EMBL" id="BDSP01000014">
    <property type="protein sequence ID" value="GAX10020.1"/>
    <property type="molecule type" value="Genomic_DNA"/>
</dbReference>
<comment type="caution">
    <text evidence="3">The sequence shown here is derived from an EMBL/GenBank/DDBJ whole genome shotgun (WGS) entry which is preliminary data.</text>
</comment>
<dbReference type="InParanoid" id="A0A1Z5J7S1"/>
<keyword evidence="4" id="KW-1185">Reference proteome</keyword>
<accession>A0A1Z5J7S1</accession>
<evidence type="ECO:0000256" key="2">
    <source>
        <dbReference type="SAM" id="MobiDB-lite"/>
    </source>
</evidence>
<feature type="compositionally biased region" description="Low complexity" evidence="2">
    <location>
        <begin position="24"/>
        <end position="33"/>
    </location>
</feature>
<gene>
    <name evidence="3" type="ORF">FisN_25Lh132</name>
</gene>
<dbReference type="PANTHER" id="PTHR23159">
    <property type="entry name" value="CENTROSOMAL PROTEIN 2"/>
    <property type="match status" value="1"/>
</dbReference>
<dbReference type="PANTHER" id="PTHR23159:SF31">
    <property type="entry name" value="CENTROSOME-ASSOCIATED PROTEIN CEP250 ISOFORM X1"/>
    <property type="match status" value="1"/>
</dbReference>
<evidence type="ECO:0000313" key="3">
    <source>
        <dbReference type="EMBL" id="GAX10020.1"/>
    </source>
</evidence>